<evidence type="ECO:0000256" key="1">
    <source>
        <dbReference type="ARBA" id="ARBA00022618"/>
    </source>
</evidence>
<evidence type="ECO:0000313" key="7">
    <source>
        <dbReference type="EMBL" id="ELA47839.1"/>
    </source>
</evidence>
<accession>L2GW31</accession>
<keyword evidence="4" id="KW-0833">Ubl conjugation pathway</keyword>
<keyword evidence="8" id="KW-1185">Reference proteome</keyword>
<dbReference type="RefSeq" id="XP_008073702.1">
    <property type="nucleotide sequence ID" value="XM_008075511.1"/>
</dbReference>
<sequence length="464" mass="54340">MDPLSLPSIYYNSKLYLSALTLSDFIIHTHKNGNLDLCPYKLITCLSLSELNYHHRTLKFIEENEEILNYHVIRTMYLKLGNILDSKKLNLALLRDKKNEDFALVDGKLDKRSIECYFEAMVKKHTERKDLLVEAINSDNRNLEALMALKREDLVSSEEFDELITAGPEWLSKLYAYVVHYKEEVIFSPFFMETYAYDHYKRGITGLLFNFGVEMIEDFPKCSVSYLVLGYHHLSRKRHGEAKKCFYEAIKYDKQIGNLWLFLGLAYSGLKECENAISCYTQAKQLMIGSYKPDFYLAYEYHKMYNIEQANLFYLKALKIKAEPIVIVRYATLLIYYEYYVDALKILARIGDANEFQNVYNLLVAYAFLFTGDLDRSELFLDKCKKDWRYLATKGFIKHLRSEIDAAADIYTDALIKHGRSWVIEDLLRLTVEIKDAKKDNLAYEYANDLFDSMDLKSLDFKPV</sequence>
<dbReference type="OrthoDB" id="10006270at2759"/>
<dbReference type="PANTHER" id="PTHR12558:SF9">
    <property type="entry name" value="CELL DIVISION CYCLE PROTEIN 16 HOMOLOG"/>
    <property type="match status" value="1"/>
</dbReference>
<dbReference type="GO" id="GO:0016567">
    <property type="term" value="P:protein ubiquitination"/>
    <property type="evidence" value="ECO:0007669"/>
    <property type="project" value="TreeGrafter"/>
</dbReference>
<evidence type="ECO:0000256" key="3">
    <source>
        <dbReference type="ARBA" id="ARBA00022776"/>
    </source>
</evidence>
<dbReference type="STRING" id="948595.L2GW31"/>
<dbReference type="EMBL" id="GL877411">
    <property type="protein sequence ID" value="ELA47839.1"/>
    <property type="molecule type" value="Genomic_DNA"/>
</dbReference>
<keyword evidence="6" id="KW-0131">Cell cycle</keyword>
<evidence type="ECO:0000313" key="8">
    <source>
        <dbReference type="Proteomes" id="UP000011081"/>
    </source>
</evidence>
<dbReference type="AlphaFoldDB" id="L2GW31"/>
<dbReference type="GeneID" id="19878566"/>
<dbReference type="SUPFAM" id="SSF48452">
    <property type="entry name" value="TPR-like"/>
    <property type="match status" value="1"/>
</dbReference>
<reference evidence="8" key="1">
    <citation type="submission" date="2011-03" db="EMBL/GenBank/DDBJ databases">
        <title>The genome sequence of Vavraia culicis strain floridensis.</title>
        <authorList>
            <consortium name="The Broad Institute Genome Sequencing Platform"/>
            <person name="Cuomo C."/>
            <person name="Becnel J."/>
            <person name="Sanscrainte N."/>
            <person name="Young S.K."/>
            <person name="Zeng Q."/>
            <person name="Gargeya S."/>
            <person name="Fitzgerald M."/>
            <person name="Haas B."/>
            <person name="Abouelleil A."/>
            <person name="Alvarado L."/>
            <person name="Arachchi H.M."/>
            <person name="Berlin A."/>
            <person name="Chapman S.B."/>
            <person name="Gearin G."/>
            <person name="Goldberg J."/>
            <person name="Griggs A."/>
            <person name="Gujja S."/>
            <person name="Hansen M."/>
            <person name="Heiman D."/>
            <person name="Howarth C."/>
            <person name="Larimer J."/>
            <person name="Lui A."/>
            <person name="MacDonald P.J.P."/>
            <person name="McCowen C."/>
            <person name="Montmayeur A."/>
            <person name="Murphy C."/>
            <person name="Neiman D."/>
            <person name="Pearson M."/>
            <person name="Priest M."/>
            <person name="Roberts A."/>
            <person name="Saif S."/>
            <person name="Shea T."/>
            <person name="Sisk P."/>
            <person name="Stolte C."/>
            <person name="Sykes S."/>
            <person name="Wortman J."/>
            <person name="Nusbaum C."/>
            <person name="Birren B."/>
        </authorList>
    </citation>
    <scope>NUCLEOTIDE SEQUENCE [LARGE SCALE GENOMIC DNA]</scope>
    <source>
        <strain evidence="8">floridensis</strain>
    </source>
</reference>
<keyword evidence="2" id="KW-0677">Repeat</keyword>
<dbReference type="Pfam" id="PF13181">
    <property type="entry name" value="TPR_8"/>
    <property type="match status" value="2"/>
</dbReference>
<dbReference type="PANTHER" id="PTHR12558">
    <property type="entry name" value="CELL DIVISION CYCLE 16,23,27"/>
    <property type="match status" value="1"/>
</dbReference>
<dbReference type="InterPro" id="IPR019734">
    <property type="entry name" value="TPR_rpt"/>
</dbReference>
<dbReference type="Proteomes" id="UP000011081">
    <property type="component" value="Unassembled WGS sequence"/>
</dbReference>
<dbReference type="GO" id="GO:0051301">
    <property type="term" value="P:cell division"/>
    <property type="evidence" value="ECO:0007669"/>
    <property type="project" value="UniProtKB-KW"/>
</dbReference>
<gene>
    <name evidence="7" type="ORF">VCUG_00681</name>
</gene>
<dbReference type="GO" id="GO:0005680">
    <property type="term" value="C:anaphase-promoting complex"/>
    <property type="evidence" value="ECO:0007669"/>
    <property type="project" value="UniProtKB-ARBA"/>
</dbReference>
<keyword evidence="1" id="KW-0132">Cell division</keyword>
<keyword evidence="5" id="KW-0802">TPR repeat</keyword>
<dbReference type="InParanoid" id="L2GW31"/>
<dbReference type="Gene3D" id="1.25.40.10">
    <property type="entry name" value="Tetratricopeptide repeat domain"/>
    <property type="match status" value="1"/>
</dbReference>
<dbReference type="SMART" id="SM00028">
    <property type="entry name" value="TPR"/>
    <property type="match status" value="4"/>
</dbReference>
<dbReference type="OMA" id="LIYYEYY"/>
<dbReference type="GO" id="GO:0045842">
    <property type="term" value="P:positive regulation of mitotic metaphase/anaphase transition"/>
    <property type="evidence" value="ECO:0007669"/>
    <property type="project" value="TreeGrafter"/>
</dbReference>
<dbReference type="GO" id="GO:0005737">
    <property type="term" value="C:cytoplasm"/>
    <property type="evidence" value="ECO:0007669"/>
    <property type="project" value="TreeGrafter"/>
</dbReference>
<evidence type="ECO:0000256" key="6">
    <source>
        <dbReference type="ARBA" id="ARBA00023306"/>
    </source>
</evidence>
<dbReference type="VEuPathDB" id="MicrosporidiaDB:VCUG_00681"/>
<protein>
    <submittedName>
        <fullName evidence="7">Uncharacterized protein</fullName>
    </submittedName>
</protein>
<evidence type="ECO:0000256" key="5">
    <source>
        <dbReference type="ARBA" id="ARBA00022803"/>
    </source>
</evidence>
<dbReference type="InterPro" id="IPR011990">
    <property type="entry name" value="TPR-like_helical_dom_sf"/>
</dbReference>
<proteinExistence type="predicted"/>
<dbReference type="GO" id="GO:0031145">
    <property type="term" value="P:anaphase-promoting complex-dependent catabolic process"/>
    <property type="evidence" value="ECO:0007669"/>
    <property type="project" value="TreeGrafter"/>
</dbReference>
<dbReference type="HOGENOM" id="CLU_594506_0_0_1"/>
<evidence type="ECO:0000256" key="2">
    <source>
        <dbReference type="ARBA" id="ARBA00022737"/>
    </source>
</evidence>
<evidence type="ECO:0000256" key="4">
    <source>
        <dbReference type="ARBA" id="ARBA00022786"/>
    </source>
</evidence>
<organism evidence="7 8">
    <name type="scientific">Vavraia culicis (isolate floridensis)</name>
    <name type="common">Microsporidian parasite</name>
    <dbReference type="NCBI Taxonomy" id="948595"/>
    <lineage>
        <taxon>Eukaryota</taxon>
        <taxon>Fungi</taxon>
        <taxon>Fungi incertae sedis</taxon>
        <taxon>Microsporidia</taxon>
        <taxon>Pleistophoridae</taxon>
        <taxon>Vavraia</taxon>
    </lineage>
</organism>
<keyword evidence="3" id="KW-0498">Mitosis</keyword>
<name>L2GW31_VAVCU</name>